<dbReference type="SUPFAM" id="SSF46785">
    <property type="entry name" value="Winged helix' DNA-binding domain"/>
    <property type="match status" value="1"/>
</dbReference>
<evidence type="ECO:0000259" key="5">
    <source>
        <dbReference type="PROSITE" id="PS50931"/>
    </source>
</evidence>
<dbReference type="GO" id="GO:0003700">
    <property type="term" value="F:DNA-binding transcription factor activity"/>
    <property type="evidence" value="ECO:0007669"/>
    <property type="project" value="InterPro"/>
</dbReference>
<dbReference type="GO" id="GO:0043565">
    <property type="term" value="F:sequence-specific DNA binding"/>
    <property type="evidence" value="ECO:0007669"/>
    <property type="project" value="TreeGrafter"/>
</dbReference>
<comment type="similarity">
    <text evidence="1">Belongs to the LysR transcriptional regulatory family.</text>
</comment>
<keyword evidence="2" id="KW-0805">Transcription regulation</keyword>
<name>A0AAE9Z972_9GAMM</name>
<dbReference type="GO" id="GO:0006351">
    <property type="term" value="P:DNA-templated transcription"/>
    <property type="evidence" value="ECO:0007669"/>
    <property type="project" value="TreeGrafter"/>
</dbReference>
<feature type="domain" description="HTH lysR-type" evidence="5">
    <location>
        <begin position="1"/>
        <end position="59"/>
    </location>
</feature>
<dbReference type="PANTHER" id="PTHR30537">
    <property type="entry name" value="HTH-TYPE TRANSCRIPTIONAL REGULATOR"/>
    <property type="match status" value="1"/>
</dbReference>
<dbReference type="FunFam" id="1.10.10.10:FF:000001">
    <property type="entry name" value="LysR family transcriptional regulator"/>
    <property type="match status" value="1"/>
</dbReference>
<dbReference type="InterPro" id="IPR036390">
    <property type="entry name" value="WH_DNA-bd_sf"/>
</dbReference>
<dbReference type="AlphaFoldDB" id="A0AAE9Z972"/>
<dbReference type="Pfam" id="PF03466">
    <property type="entry name" value="LysR_substrate"/>
    <property type="match status" value="1"/>
</dbReference>
<dbReference type="EMBL" id="CP059733">
    <property type="protein sequence ID" value="WDE07397.1"/>
    <property type="molecule type" value="Genomic_DNA"/>
</dbReference>
<dbReference type="Pfam" id="PF00126">
    <property type="entry name" value="HTH_1"/>
    <property type="match status" value="1"/>
</dbReference>
<evidence type="ECO:0000256" key="2">
    <source>
        <dbReference type="ARBA" id="ARBA00023015"/>
    </source>
</evidence>
<evidence type="ECO:0000313" key="6">
    <source>
        <dbReference type="EMBL" id="WDE07397.1"/>
    </source>
</evidence>
<dbReference type="InterPro" id="IPR000847">
    <property type="entry name" value="LysR_HTH_N"/>
</dbReference>
<keyword evidence="7" id="KW-1185">Reference proteome</keyword>
<accession>A0AAE9Z972</accession>
<keyword evidence="3" id="KW-0238">DNA-binding</keyword>
<dbReference type="PROSITE" id="PS50931">
    <property type="entry name" value="HTH_LYSR"/>
    <property type="match status" value="1"/>
</dbReference>
<dbReference type="RefSeq" id="WP_044837908.1">
    <property type="nucleotide sequence ID" value="NZ_CP059733.1"/>
</dbReference>
<evidence type="ECO:0000256" key="4">
    <source>
        <dbReference type="ARBA" id="ARBA00023163"/>
    </source>
</evidence>
<evidence type="ECO:0000256" key="1">
    <source>
        <dbReference type="ARBA" id="ARBA00009437"/>
    </source>
</evidence>
<reference evidence="6 7" key="1">
    <citation type="journal article" date="2015" name="Genome Announc.">
        <title>Draft Genome Sequences of Marine Isolates of Thalassomonas viridans and Thalassomonas actiniarum.</title>
        <authorList>
            <person name="Olonade I."/>
            <person name="van Zyl L.J."/>
            <person name="Trindade M."/>
        </authorList>
    </citation>
    <scope>NUCLEOTIDE SEQUENCE [LARGE SCALE GENOMIC DNA]</scope>
    <source>
        <strain evidence="6 7">XOM25</strain>
    </source>
</reference>
<dbReference type="InterPro" id="IPR058163">
    <property type="entry name" value="LysR-type_TF_proteobact-type"/>
</dbReference>
<organism evidence="6 7">
    <name type="scientific">Thalassomonas viridans</name>
    <dbReference type="NCBI Taxonomy" id="137584"/>
    <lineage>
        <taxon>Bacteria</taxon>
        <taxon>Pseudomonadati</taxon>
        <taxon>Pseudomonadota</taxon>
        <taxon>Gammaproteobacteria</taxon>
        <taxon>Alteromonadales</taxon>
        <taxon>Colwelliaceae</taxon>
        <taxon>Thalassomonas</taxon>
    </lineage>
</organism>
<dbReference type="InterPro" id="IPR005119">
    <property type="entry name" value="LysR_subst-bd"/>
</dbReference>
<gene>
    <name evidence="6" type="ORF">SG34_011200</name>
</gene>
<dbReference type="Gene3D" id="3.40.190.290">
    <property type="match status" value="1"/>
</dbReference>
<dbReference type="InterPro" id="IPR036388">
    <property type="entry name" value="WH-like_DNA-bd_sf"/>
</dbReference>
<dbReference type="CDD" id="cd08422">
    <property type="entry name" value="PBP2_CrgA_like"/>
    <property type="match status" value="1"/>
</dbReference>
<dbReference type="KEGG" id="tvd:SG34_011200"/>
<evidence type="ECO:0000256" key="3">
    <source>
        <dbReference type="ARBA" id="ARBA00023125"/>
    </source>
</evidence>
<dbReference type="SUPFAM" id="SSF53850">
    <property type="entry name" value="Periplasmic binding protein-like II"/>
    <property type="match status" value="1"/>
</dbReference>
<reference evidence="6 7" key="2">
    <citation type="journal article" date="2022" name="Mar. Drugs">
        <title>Bioassay-Guided Fractionation Leads to the Detection of Cholic Acid Generated by the Rare Thalassomonas sp.</title>
        <authorList>
            <person name="Pheiffer F."/>
            <person name="Schneider Y.K."/>
            <person name="Hansen E.H."/>
            <person name="Andersen J.H."/>
            <person name="Isaksson J."/>
            <person name="Busche T."/>
            <person name="R C."/>
            <person name="Kalinowski J."/>
            <person name="Zyl L.V."/>
            <person name="Trindade M."/>
        </authorList>
    </citation>
    <scope>NUCLEOTIDE SEQUENCE [LARGE SCALE GENOMIC DNA]</scope>
    <source>
        <strain evidence="6 7">XOM25</strain>
    </source>
</reference>
<dbReference type="PANTHER" id="PTHR30537:SF5">
    <property type="entry name" value="HTH-TYPE TRANSCRIPTIONAL ACTIVATOR TTDR-RELATED"/>
    <property type="match status" value="1"/>
</dbReference>
<sequence>MGQLEQMAIFVRIVEAGGIGKAAEQLNLAKSAVSRRLVELETRLDTRLLIRTTRKSKLTDAGNVFYQRAVKILDDVAQMNNETSCVDATLNGTLRMAVPLSFGLMHLTSAIDEFSGHHPELTIELDFADRQIDLVEEGYELAIRIADLKDSSLQAKRITPVRHVLCASPAYLKAKGTPHTIADLKKHQFLQYGKASHAKITITDPRGKTVSLPITAKMKANNGDFLRDMAIAGHGITYLPTFIAWQAVLTGELVPLLCDHRLPVANVYAVYPQTRFLSQRARVLIDFMAERFGDNPYWDQK</sequence>
<dbReference type="Gene3D" id="1.10.10.10">
    <property type="entry name" value="Winged helix-like DNA-binding domain superfamily/Winged helix DNA-binding domain"/>
    <property type="match status" value="1"/>
</dbReference>
<keyword evidence="4" id="KW-0804">Transcription</keyword>
<dbReference type="Proteomes" id="UP000032352">
    <property type="component" value="Chromosome"/>
</dbReference>
<evidence type="ECO:0000313" key="7">
    <source>
        <dbReference type="Proteomes" id="UP000032352"/>
    </source>
</evidence>
<protein>
    <submittedName>
        <fullName evidence="6">LysR family transcriptional regulator</fullName>
    </submittedName>
</protein>
<proteinExistence type="inferred from homology"/>